<feature type="compositionally biased region" description="Low complexity" evidence="12">
    <location>
        <begin position="566"/>
        <end position="582"/>
    </location>
</feature>
<feature type="region of interest" description="Disordered" evidence="12">
    <location>
        <begin position="431"/>
        <end position="478"/>
    </location>
</feature>
<dbReference type="SUPFAM" id="SSF54001">
    <property type="entry name" value="Cysteine proteinases"/>
    <property type="match status" value="1"/>
</dbReference>
<dbReference type="GO" id="GO:0006508">
    <property type="term" value="P:proteolysis"/>
    <property type="evidence" value="ECO:0007669"/>
    <property type="project" value="UniProtKB-KW"/>
</dbReference>
<evidence type="ECO:0000256" key="12">
    <source>
        <dbReference type="SAM" id="MobiDB-lite"/>
    </source>
</evidence>
<evidence type="ECO:0000313" key="15">
    <source>
        <dbReference type="EMBL" id="CAI2382727.1"/>
    </source>
</evidence>
<evidence type="ECO:0000256" key="1">
    <source>
        <dbReference type="ARBA" id="ARBA00000707"/>
    </source>
</evidence>
<keyword evidence="5 10" id="KW-0863">Zinc-finger</keyword>
<feature type="domain" description="UBP-type" evidence="14">
    <location>
        <begin position="1"/>
        <end position="105"/>
    </location>
</feature>
<accession>A0AAD1Y4G5</accession>
<evidence type="ECO:0000256" key="11">
    <source>
        <dbReference type="RuleBase" id="RU366025"/>
    </source>
</evidence>
<evidence type="ECO:0000256" key="4">
    <source>
        <dbReference type="ARBA" id="ARBA00022723"/>
    </source>
</evidence>
<dbReference type="PROSITE" id="PS00973">
    <property type="entry name" value="USP_2"/>
    <property type="match status" value="1"/>
</dbReference>
<evidence type="ECO:0000256" key="6">
    <source>
        <dbReference type="ARBA" id="ARBA00022786"/>
    </source>
</evidence>
<keyword evidence="9" id="KW-0862">Zinc</keyword>
<keyword evidence="16" id="KW-1185">Reference proteome</keyword>
<comment type="catalytic activity">
    <reaction evidence="1 11">
        <text>Thiol-dependent hydrolysis of ester, thioester, amide, peptide and isopeptide bonds formed by the C-terminal Gly of ubiquitin (a 76-residue protein attached to proteins as an intracellular targeting signal).</text>
        <dbReference type="EC" id="3.4.19.12"/>
    </reaction>
</comment>
<feature type="compositionally biased region" description="Basic and acidic residues" evidence="12">
    <location>
        <begin position="526"/>
        <end position="547"/>
    </location>
</feature>
<dbReference type="SMART" id="SM00290">
    <property type="entry name" value="ZnF_UBP"/>
    <property type="match status" value="1"/>
</dbReference>
<dbReference type="InterPro" id="IPR013083">
    <property type="entry name" value="Znf_RING/FYVE/PHD"/>
</dbReference>
<comment type="similarity">
    <text evidence="2 11">Belongs to the peptidase C19 family.</text>
</comment>
<evidence type="ECO:0000259" key="14">
    <source>
        <dbReference type="PROSITE" id="PS50271"/>
    </source>
</evidence>
<keyword evidence="4" id="KW-0479">Metal-binding</keyword>
<feature type="compositionally biased region" description="Basic and acidic residues" evidence="12">
    <location>
        <begin position="128"/>
        <end position="140"/>
    </location>
</feature>
<dbReference type="PANTHER" id="PTHR24006">
    <property type="entry name" value="UBIQUITIN CARBOXYL-TERMINAL HYDROLASE"/>
    <property type="match status" value="1"/>
</dbReference>
<sequence length="808" mass="94393">MRYQKEDVKELNNLKNRIVCKECLRGSRNVKKMSKDMWICLRCATIGCGRRAKAHALDHYKKTHHKLSVNAQTMSLWCYKCDYDLIEEGLQLSLENDNSTFEEYKEHVEEMHDYICDIVSKRCHKNVESNGDKTTKRSLGDDSSPARYYRTSSYHGVKINQIDDEQIERRSIPNRQNQEISFDEQDFQTDSYLSPIIMKLRKDHEPSSKVDEILFSGKGLRNLGNTCFFNSTMQCLTATRDLFFLLHENPLKQSGRGFAFNDIFSDFILEMRESSSETISPSDLFRAIVRKNARFRGYQQQDAHDLLMMLIENLDKEALKKKKKPIMEHVFGGKMLTCVLCLTCNQVSRTISQYNNLMLEIAFSTPKNSKLKLKYLQKNKVQSVRGGGDYKLSSEAKEYLKSDNSSKKSDCFFKRLFWCCYKQERERKSLSKADHTEKSLSKKSQTPDDEEEKIPPKKASFNDSEIDDYQRRSTKTNTFYKKTKDADDLEGQKSNERISVEDIKETANDMVKEAEAQEKDPLSFRFRKVVDLGKPDKNTESESKSNDSEESEDGETPRRSSDIESEVSGGESSSRNESRNSSLNPRADNYIQHSSDQSEELNEGKFGEESTIHFEPTFWPTKRSRYFTLEECLDYYVEVELLNDKKNLYQCENCTLLKYGKKSKKKFESPAIKRSVILELPLNLIINLKRFTHSRYSFQKSRKTVVYPLYLKMDKYTMTECDQEDLDCYQKYSNSTFQDKWKYKHIYELYGIVSHSGSMSGGHYISYVCYKYGKNRTWFYCSDSSVRKVKEESALDTEAYILFYRKLS</sequence>
<dbReference type="InterPro" id="IPR001394">
    <property type="entry name" value="Peptidase_C19_UCH"/>
</dbReference>
<organism evidence="15 16">
    <name type="scientific">Euplotes crassus</name>
    <dbReference type="NCBI Taxonomy" id="5936"/>
    <lineage>
        <taxon>Eukaryota</taxon>
        <taxon>Sar</taxon>
        <taxon>Alveolata</taxon>
        <taxon>Ciliophora</taxon>
        <taxon>Intramacronucleata</taxon>
        <taxon>Spirotrichea</taxon>
        <taxon>Hypotrichia</taxon>
        <taxon>Euplotida</taxon>
        <taxon>Euplotidae</taxon>
        <taxon>Moneuplotes</taxon>
    </lineage>
</organism>
<dbReference type="AlphaFoldDB" id="A0AAD1Y4G5"/>
<dbReference type="InterPro" id="IPR050164">
    <property type="entry name" value="Peptidase_C19"/>
</dbReference>
<dbReference type="EC" id="3.4.19.12" evidence="11"/>
<evidence type="ECO:0000256" key="10">
    <source>
        <dbReference type="PROSITE-ProRule" id="PRU00502"/>
    </source>
</evidence>
<feature type="region of interest" description="Disordered" evidence="12">
    <location>
        <begin position="526"/>
        <end position="606"/>
    </location>
</feature>
<dbReference type="Gene3D" id="3.30.40.10">
    <property type="entry name" value="Zinc/RING finger domain, C3HC4 (zinc finger)"/>
    <property type="match status" value="1"/>
</dbReference>
<comment type="caution">
    <text evidence="15">The sequence shown here is derived from an EMBL/GenBank/DDBJ whole genome shotgun (WGS) entry which is preliminary data.</text>
</comment>
<dbReference type="GO" id="GO:0016579">
    <property type="term" value="P:protein deubiquitination"/>
    <property type="evidence" value="ECO:0007669"/>
    <property type="project" value="InterPro"/>
</dbReference>
<protein>
    <recommendedName>
        <fullName evidence="11">Ubiquitin carboxyl-terminal hydrolase</fullName>
        <ecNumber evidence="11">3.4.19.12</ecNumber>
    </recommendedName>
</protein>
<dbReference type="Proteomes" id="UP001295684">
    <property type="component" value="Unassembled WGS sequence"/>
</dbReference>
<dbReference type="InterPro" id="IPR028889">
    <property type="entry name" value="USP"/>
</dbReference>
<evidence type="ECO:0000256" key="5">
    <source>
        <dbReference type="ARBA" id="ARBA00022771"/>
    </source>
</evidence>
<dbReference type="InterPro" id="IPR038765">
    <property type="entry name" value="Papain-like_cys_pep_sf"/>
</dbReference>
<dbReference type="Pfam" id="PF02148">
    <property type="entry name" value="zf-UBP"/>
    <property type="match status" value="1"/>
</dbReference>
<evidence type="ECO:0000256" key="2">
    <source>
        <dbReference type="ARBA" id="ARBA00009085"/>
    </source>
</evidence>
<name>A0AAD1Y4G5_EUPCR</name>
<keyword evidence="3 11" id="KW-0645">Protease</keyword>
<evidence type="ECO:0000256" key="9">
    <source>
        <dbReference type="ARBA" id="ARBA00022833"/>
    </source>
</evidence>
<gene>
    <name evidence="15" type="ORF">ECRASSUSDP1_LOCUS24212</name>
</gene>
<feature type="region of interest" description="Disordered" evidence="12">
    <location>
        <begin position="128"/>
        <end position="148"/>
    </location>
</feature>
<dbReference type="PROSITE" id="PS50235">
    <property type="entry name" value="USP_3"/>
    <property type="match status" value="1"/>
</dbReference>
<evidence type="ECO:0000256" key="3">
    <source>
        <dbReference type="ARBA" id="ARBA00022670"/>
    </source>
</evidence>
<dbReference type="PROSITE" id="PS00972">
    <property type="entry name" value="USP_1"/>
    <property type="match status" value="1"/>
</dbReference>
<keyword evidence="8 11" id="KW-0788">Thiol protease</keyword>
<dbReference type="PANTHER" id="PTHR24006:SF888">
    <property type="entry name" value="UBIQUITIN CARBOXYL-TERMINAL HYDROLASE 30"/>
    <property type="match status" value="1"/>
</dbReference>
<dbReference type="SUPFAM" id="SSF57850">
    <property type="entry name" value="RING/U-box"/>
    <property type="match status" value="1"/>
</dbReference>
<feature type="compositionally biased region" description="Basic and acidic residues" evidence="12">
    <location>
        <begin position="431"/>
        <end position="440"/>
    </location>
</feature>
<dbReference type="GO" id="GO:0004843">
    <property type="term" value="F:cysteine-type deubiquitinase activity"/>
    <property type="evidence" value="ECO:0007669"/>
    <property type="project" value="UniProtKB-UniRule"/>
</dbReference>
<evidence type="ECO:0000259" key="13">
    <source>
        <dbReference type="PROSITE" id="PS50235"/>
    </source>
</evidence>
<keyword evidence="7 11" id="KW-0378">Hydrolase</keyword>
<dbReference type="Gene3D" id="3.90.70.10">
    <property type="entry name" value="Cysteine proteinases"/>
    <property type="match status" value="2"/>
</dbReference>
<dbReference type="InterPro" id="IPR018200">
    <property type="entry name" value="USP_CS"/>
</dbReference>
<evidence type="ECO:0000256" key="8">
    <source>
        <dbReference type="ARBA" id="ARBA00022807"/>
    </source>
</evidence>
<dbReference type="Pfam" id="PF00443">
    <property type="entry name" value="UCH"/>
    <property type="match status" value="1"/>
</dbReference>
<dbReference type="GO" id="GO:0005634">
    <property type="term" value="C:nucleus"/>
    <property type="evidence" value="ECO:0007669"/>
    <property type="project" value="TreeGrafter"/>
</dbReference>
<evidence type="ECO:0000313" key="16">
    <source>
        <dbReference type="Proteomes" id="UP001295684"/>
    </source>
</evidence>
<feature type="domain" description="USP" evidence="13">
    <location>
        <begin position="218"/>
        <end position="807"/>
    </location>
</feature>
<reference evidence="15" key="1">
    <citation type="submission" date="2023-07" db="EMBL/GenBank/DDBJ databases">
        <authorList>
            <consortium name="AG Swart"/>
            <person name="Singh M."/>
            <person name="Singh A."/>
            <person name="Seah K."/>
            <person name="Emmerich C."/>
        </authorList>
    </citation>
    <scope>NUCLEOTIDE SEQUENCE</scope>
    <source>
        <strain evidence="15">DP1</strain>
    </source>
</reference>
<keyword evidence="6 11" id="KW-0833">Ubl conjugation pathway</keyword>
<proteinExistence type="inferred from homology"/>
<evidence type="ECO:0000256" key="7">
    <source>
        <dbReference type="ARBA" id="ARBA00022801"/>
    </source>
</evidence>
<dbReference type="GO" id="GO:0005829">
    <property type="term" value="C:cytosol"/>
    <property type="evidence" value="ECO:0007669"/>
    <property type="project" value="TreeGrafter"/>
</dbReference>
<dbReference type="PROSITE" id="PS50271">
    <property type="entry name" value="ZF_UBP"/>
    <property type="match status" value="1"/>
</dbReference>
<dbReference type="GO" id="GO:0008270">
    <property type="term" value="F:zinc ion binding"/>
    <property type="evidence" value="ECO:0007669"/>
    <property type="project" value="UniProtKB-KW"/>
</dbReference>
<dbReference type="InterPro" id="IPR001607">
    <property type="entry name" value="Znf_UBP"/>
</dbReference>
<dbReference type="EMBL" id="CAMPGE010024921">
    <property type="protein sequence ID" value="CAI2382727.1"/>
    <property type="molecule type" value="Genomic_DNA"/>
</dbReference>